<feature type="binding site" evidence="10">
    <location>
        <position position="112"/>
    </location>
    <ligand>
        <name>Mg(2+)</name>
        <dbReference type="ChEBI" id="CHEBI:18420"/>
    </ligand>
</feature>
<organism evidence="13 14">
    <name type="scientific">Armadillidium nasatum</name>
    <dbReference type="NCBI Taxonomy" id="96803"/>
    <lineage>
        <taxon>Eukaryota</taxon>
        <taxon>Metazoa</taxon>
        <taxon>Ecdysozoa</taxon>
        <taxon>Arthropoda</taxon>
        <taxon>Crustacea</taxon>
        <taxon>Multicrustacea</taxon>
        <taxon>Malacostraca</taxon>
        <taxon>Eumalacostraca</taxon>
        <taxon>Peracarida</taxon>
        <taxon>Isopoda</taxon>
        <taxon>Oniscidea</taxon>
        <taxon>Crinocheta</taxon>
        <taxon>Armadillidiidae</taxon>
        <taxon>Armadillidium</taxon>
    </lineage>
</organism>
<evidence type="ECO:0000256" key="9">
    <source>
        <dbReference type="PIRSR" id="PIRSR601952-1"/>
    </source>
</evidence>
<dbReference type="AlphaFoldDB" id="A0A5N5SS25"/>
<dbReference type="InterPro" id="IPR001952">
    <property type="entry name" value="Alkaline_phosphatase"/>
</dbReference>
<comment type="catalytic activity">
    <reaction evidence="12">
        <text>a phosphate monoester + H2O = an alcohol + phosphate</text>
        <dbReference type="Rhea" id="RHEA:15017"/>
        <dbReference type="ChEBI" id="CHEBI:15377"/>
        <dbReference type="ChEBI" id="CHEBI:30879"/>
        <dbReference type="ChEBI" id="CHEBI:43474"/>
        <dbReference type="ChEBI" id="CHEBI:67140"/>
        <dbReference type="EC" id="3.1.3.1"/>
    </reaction>
</comment>
<sequence length="228" mass="25034">MGITVSTVGRIYKGQKKGFSGAEEYLAWEKFPDVSLIKTYNVDKQVPDSAGTATAYLCGVKGNYKTIGVNANVNVNNCSASLDPKNRPESILKWSQDIGKGTGVVTTTRITHATPTGTYGHIPHRDWECDSSLPQDAKERGCKDIARQLVEDLPGKNINVLLAGGRDPLGASIPENEKPFCKRDDGRNLADEWISDKTEAGKSAVYVTNTEEFREVDPSKRRLYIRAI</sequence>
<name>A0A5N5SS25_9CRUS</name>
<comment type="cofactor">
    <cofactor evidence="10">
        <name>Mg(2+)</name>
        <dbReference type="ChEBI" id="CHEBI:18420"/>
    </cofactor>
    <text evidence="10">Binds 1 Mg(2+) ion.</text>
</comment>
<comment type="cofactor">
    <cofactor evidence="1">
        <name>Zn(2+)</name>
        <dbReference type="ChEBI" id="CHEBI:29105"/>
    </cofactor>
</comment>
<evidence type="ECO:0000256" key="8">
    <source>
        <dbReference type="ARBA" id="ARBA00022842"/>
    </source>
</evidence>
<evidence type="ECO:0000256" key="3">
    <source>
        <dbReference type="ARBA" id="ARBA00012647"/>
    </source>
</evidence>
<protein>
    <recommendedName>
        <fullName evidence="3 12">Alkaline phosphatase</fullName>
        <ecNumber evidence="3 12">3.1.3.1</ecNumber>
    </recommendedName>
</protein>
<evidence type="ECO:0000256" key="5">
    <source>
        <dbReference type="ARBA" id="ARBA00022723"/>
    </source>
</evidence>
<feature type="active site" description="Phosphoserine intermediate" evidence="9">
    <location>
        <position position="49"/>
    </location>
</feature>
<dbReference type="SMART" id="SM00098">
    <property type="entry name" value="alkPPc"/>
    <property type="match status" value="1"/>
</dbReference>
<dbReference type="GO" id="GO:0004035">
    <property type="term" value="F:alkaline phosphatase activity"/>
    <property type="evidence" value="ECO:0007669"/>
    <property type="project" value="UniProtKB-EC"/>
</dbReference>
<dbReference type="PANTHER" id="PTHR11596:SF5">
    <property type="entry name" value="ALKALINE PHOSPHATASE"/>
    <property type="match status" value="1"/>
</dbReference>
<dbReference type="PANTHER" id="PTHR11596">
    <property type="entry name" value="ALKALINE PHOSPHATASE"/>
    <property type="match status" value="1"/>
</dbReference>
<reference evidence="13 14" key="1">
    <citation type="journal article" date="2019" name="PLoS Biol.">
        <title>Sex chromosomes control vertical transmission of feminizing Wolbachia symbionts in an isopod.</title>
        <authorList>
            <person name="Becking T."/>
            <person name="Chebbi M.A."/>
            <person name="Giraud I."/>
            <person name="Moumen B."/>
            <person name="Laverre T."/>
            <person name="Caubet Y."/>
            <person name="Peccoud J."/>
            <person name="Gilbert C."/>
            <person name="Cordaux R."/>
        </authorList>
    </citation>
    <scope>NUCLEOTIDE SEQUENCE [LARGE SCALE GENOMIC DNA]</scope>
    <source>
        <strain evidence="13">ANa2</strain>
        <tissue evidence="13">Whole body excluding digestive tract and cuticle</tissue>
    </source>
</reference>
<comment type="caution">
    <text evidence="13">The sequence shown here is derived from an EMBL/GenBank/DDBJ whole genome shotgun (WGS) entry which is preliminary data.</text>
</comment>
<dbReference type="PRINTS" id="PR00113">
    <property type="entry name" value="ALKPHPHTASE"/>
</dbReference>
<evidence type="ECO:0000256" key="10">
    <source>
        <dbReference type="PIRSR" id="PIRSR601952-2"/>
    </source>
</evidence>
<evidence type="ECO:0000256" key="4">
    <source>
        <dbReference type="ARBA" id="ARBA00022553"/>
    </source>
</evidence>
<keyword evidence="8 10" id="KW-0460">Magnesium</keyword>
<feature type="binding site" evidence="10">
    <location>
        <position position="114"/>
    </location>
    <ligand>
        <name>Mg(2+)</name>
        <dbReference type="ChEBI" id="CHEBI:18420"/>
    </ligand>
</feature>
<evidence type="ECO:0000313" key="13">
    <source>
        <dbReference type="EMBL" id="KAB7496974.1"/>
    </source>
</evidence>
<evidence type="ECO:0000256" key="7">
    <source>
        <dbReference type="ARBA" id="ARBA00022833"/>
    </source>
</evidence>
<accession>A0A5N5SS25</accession>
<evidence type="ECO:0000256" key="2">
    <source>
        <dbReference type="ARBA" id="ARBA00005984"/>
    </source>
</evidence>
<proteinExistence type="inferred from homology"/>
<evidence type="ECO:0000256" key="11">
    <source>
        <dbReference type="RuleBase" id="RU003946"/>
    </source>
</evidence>
<dbReference type="EMBL" id="SEYY01020843">
    <property type="protein sequence ID" value="KAB7496974.1"/>
    <property type="molecule type" value="Genomic_DNA"/>
</dbReference>
<dbReference type="SUPFAM" id="SSF53649">
    <property type="entry name" value="Alkaline phosphatase-like"/>
    <property type="match status" value="1"/>
</dbReference>
<keyword evidence="7 12" id="KW-0862">Zinc</keyword>
<dbReference type="PROSITE" id="PS00123">
    <property type="entry name" value="ALKALINE_PHOSPHATASE"/>
    <property type="match status" value="1"/>
</dbReference>
<dbReference type="EC" id="3.1.3.1" evidence="3 12"/>
<keyword evidence="4" id="KW-0597">Phosphoprotein</keyword>
<dbReference type="GO" id="GO:0046872">
    <property type="term" value="F:metal ion binding"/>
    <property type="evidence" value="ECO:0007669"/>
    <property type="project" value="UniProtKB-KW"/>
</dbReference>
<dbReference type="Pfam" id="PF00245">
    <property type="entry name" value="Alk_phosphatase"/>
    <property type="match status" value="1"/>
</dbReference>
<keyword evidence="14" id="KW-1185">Reference proteome</keyword>
<evidence type="ECO:0000256" key="6">
    <source>
        <dbReference type="ARBA" id="ARBA00022801"/>
    </source>
</evidence>
<dbReference type="InterPro" id="IPR017850">
    <property type="entry name" value="Alkaline_phosphatase_core_sf"/>
</dbReference>
<evidence type="ECO:0000256" key="12">
    <source>
        <dbReference type="RuleBase" id="RU003947"/>
    </source>
</evidence>
<keyword evidence="5 10" id="KW-0479">Metal-binding</keyword>
<comment type="similarity">
    <text evidence="2 11">Belongs to the alkaline phosphatase family.</text>
</comment>
<dbReference type="OrthoDB" id="5818554at2759"/>
<dbReference type="Proteomes" id="UP000326759">
    <property type="component" value="Unassembled WGS sequence"/>
</dbReference>
<dbReference type="Gene3D" id="3.40.720.10">
    <property type="entry name" value="Alkaline Phosphatase, subunit A"/>
    <property type="match status" value="1"/>
</dbReference>
<evidence type="ECO:0000313" key="14">
    <source>
        <dbReference type="Proteomes" id="UP000326759"/>
    </source>
</evidence>
<gene>
    <name evidence="13" type="ORF">Anas_04544</name>
</gene>
<evidence type="ECO:0000256" key="1">
    <source>
        <dbReference type="ARBA" id="ARBA00001947"/>
    </source>
</evidence>
<keyword evidence="6 12" id="KW-0378">Hydrolase</keyword>
<dbReference type="InterPro" id="IPR018299">
    <property type="entry name" value="Alkaline_phosphatase_AS"/>
</dbReference>